<feature type="domain" description="3-keto-alpha-glucoside-1,2-lyase/3-keto-2-hydroxy-glucal hydratase" evidence="1">
    <location>
        <begin position="4"/>
        <end position="277"/>
    </location>
</feature>
<evidence type="ECO:0000313" key="2">
    <source>
        <dbReference type="EMBL" id="RXZ71825.1"/>
    </source>
</evidence>
<dbReference type="Pfam" id="PF06439">
    <property type="entry name" value="3keto-disac_hyd"/>
    <property type="match status" value="1"/>
</dbReference>
<sequence length="282" mass="31621">MGEEWKSLFDGETLDGWCATPRTYGTVWPGGPRVVDVIDAIPDDYNDRAVEYPAVWTVEGGAIVGRQDAENPGWGGYLVSEEDFGDFELELEFRADWPADTGVMIRRLPESWEGLQVLVDHRKSGSIGGFFGNGIGSFHGVPFVIDVDRDIDGTPVGLIEEDPATTLEELLPEKRAMLHRAGSAEEFLAAWRWDDWNHLRIRCVGARPLVTTWVNDVFVAEADAATFEYPNYDPDTVWKLLGERGRIALEVHDNDAVFGDSRWAPGAACRWRNIRIRELDTP</sequence>
<dbReference type="GO" id="GO:0016787">
    <property type="term" value="F:hydrolase activity"/>
    <property type="evidence" value="ECO:0007669"/>
    <property type="project" value="InterPro"/>
</dbReference>
<dbReference type="AlphaFoldDB" id="A0A4Q2L198"/>
<evidence type="ECO:0000259" key="1">
    <source>
        <dbReference type="Pfam" id="PF06439"/>
    </source>
</evidence>
<proteinExistence type="predicted"/>
<dbReference type="RefSeq" id="WP_129520132.1">
    <property type="nucleotide sequence ID" value="NZ_SDPN01000009.1"/>
</dbReference>
<dbReference type="InterPro" id="IPR010496">
    <property type="entry name" value="AL/BT2_dom"/>
</dbReference>
<evidence type="ECO:0000313" key="3">
    <source>
        <dbReference type="Proteomes" id="UP000293865"/>
    </source>
</evidence>
<dbReference type="OrthoDB" id="176168at2"/>
<gene>
    <name evidence="2" type="ORF">ESP51_06730</name>
</gene>
<keyword evidence="3" id="KW-1185">Reference proteome</keyword>
<accession>A0A4Q2L198</accession>
<protein>
    <submittedName>
        <fullName evidence="2">DUF1080 domain-containing protein</fullName>
    </submittedName>
</protein>
<comment type="caution">
    <text evidence="2">The sequence shown here is derived from an EMBL/GenBank/DDBJ whole genome shotgun (WGS) entry which is preliminary data.</text>
</comment>
<name>A0A4Q2L198_9MICO</name>
<dbReference type="EMBL" id="SDPN01000009">
    <property type="protein sequence ID" value="RXZ71825.1"/>
    <property type="molecule type" value="Genomic_DNA"/>
</dbReference>
<dbReference type="Gene3D" id="2.60.120.560">
    <property type="entry name" value="Exo-inulinase, domain 1"/>
    <property type="match status" value="1"/>
</dbReference>
<organism evidence="2 3">
    <name type="scientific">Agromyces albus</name>
    <dbReference type="NCBI Taxonomy" id="205332"/>
    <lineage>
        <taxon>Bacteria</taxon>
        <taxon>Bacillati</taxon>
        <taxon>Actinomycetota</taxon>
        <taxon>Actinomycetes</taxon>
        <taxon>Micrococcales</taxon>
        <taxon>Microbacteriaceae</taxon>
        <taxon>Agromyces</taxon>
    </lineage>
</organism>
<dbReference type="Proteomes" id="UP000293865">
    <property type="component" value="Unassembled WGS sequence"/>
</dbReference>
<reference evidence="2 3" key="1">
    <citation type="submission" date="2019-01" db="EMBL/GenBank/DDBJ databases">
        <title>Agromyces.</title>
        <authorList>
            <person name="Li J."/>
        </authorList>
    </citation>
    <scope>NUCLEOTIDE SEQUENCE [LARGE SCALE GENOMIC DNA]</scope>
    <source>
        <strain evidence="2 3">DSM 15934</strain>
    </source>
</reference>